<proteinExistence type="predicted"/>
<evidence type="ECO:0000313" key="2">
    <source>
        <dbReference type="EMBL" id="KAK3906092.1"/>
    </source>
</evidence>
<dbReference type="Gene3D" id="1.10.510.10">
    <property type="entry name" value="Transferase(Phosphotransferase) domain 1"/>
    <property type="match status" value="1"/>
</dbReference>
<dbReference type="SMART" id="SM00220">
    <property type="entry name" value="S_TKc"/>
    <property type="match status" value="1"/>
</dbReference>
<dbReference type="GO" id="GO:0004672">
    <property type="term" value="F:protein kinase activity"/>
    <property type="evidence" value="ECO:0007669"/>
    <property type="project" value="InterPro"/>
</dbReference>
<dbReference type="InterPro" id="IPR011009">
    <property type="entry name" value="Kinase-like_dom_sf"/>
</dbReference>
<dbReference type="Proteomes" id="UP001303889">
    <property type="component" value="Unassembled WGS sequence"/>
</dbReference>
<keyword evidence="2" id="KW-0808">Transferase</keyword>
<feature type="domain" description="Protein kinase" evidence="1">
    <location>
        <begin position="101"/>
        <end position="461"/>
    </location>
</feature>
<sequence>MAMWWDDDTIEQTVTRDFVCSRLIPQEIARLDQPLSFGDNLTDCTYWEWLDEKAKKIFLILTDLGLPDQIFGLIDDSLDDEDLPIPFDLVGRLSLTSSKDEKMERRFYYRQFHYLLRPLQRGVCTNYEDDEVVPLDVADKKLAVSPNSHIDKVTLPDHPGMVFCRCQVPIGPGQVSWEVFVSEVNGIQGLEHEHLLSYWTAYTHQGYGYVLFTPAPEYSLKSLLTTTPSSLKNLDKKTRRQTVMAWIYCLTETVAFLHSQGLPHGSIKPSTVMFTADHRVFLTGFGFTPFHASLLSGLLATDTTTFDKEVYDYSAPEHLSKSLSSSPTSLHRSASSGNTAKLSLIPNPSHCDPRAADVFALACVLLELLSFLFKKHGRTFATHRGARHKTAGRGGAVLDSSFQRNLGQVDSWMSQLARDAAKKKDDDPVFRGVGPLLKIVEQMLAYCPGERPSAGEVHARVRKVVTEACGMVEPHFVDHNDGWGD</sequence>
<comment type="caution">
    <text evidence="2">The sequence shown here is derived from an EMBL/GenBank/DDBJ whole genome shotgun (WGS) entry which is preliminary data.</text>
</comment>
<dbReference type="SUPFAM" id="SSF56112">
    <property type="entry name" value="Protein kinase-like (PK-like)"/>
    <property type="match status" value="1"/>
</dbReference>
<dbReference type="Pfam" id="PF00069">
    <property type="entry name" value="Pkinase"/>
    <property type="match status" value="1"/>
</dbReference>
<dbReference type="EMBL" id="MU855336">
    <property type="protein sequence ID" value="KAK3906092.1"/>
    <property type="molecule type" value="Genomic_DNA"/>
</dbReference>
<evidence type="ECO:0000313" key="3">
    <source>
        <dbReference type="Proteomes" id="UP001303889"/>
    </source>
</evidence>
<dbReference type="PANTHER" id="PTHR44305">
    <property type="entry name" value="SI:DKEY-192D15.2-RELATED"/>
    <property type="match status" value="1"/>
</dbReference>
<reference evidence="2" key="2">
    <citation type="submission" date="2023-05" db="EMBL/GenBank/DDBJ databases">
        <authorList>
            <consortium name="Lawrence Berkeley National Laboratory"/>
            <person name="Steindorff A."/>
            <person name="Hensen N."/>
            <person name="Bonometti L."/>
            <person name="Westerberg I."/>
            <person name="Brannstrom I.O."/>
            <person name="Guillou S."/>
            <person name="Cros-Aarteil S."/>
            <person name="Calhoun S."/>
            <person name="Haridas S."/>
            <person name="Kuo A."/>
            <person name="Mondo S."/>
            <person name="Pangilinan J."/>
            <person name="Riley R."/>
            <person name="Labutti K."/>
            <person name="Andreopoulos B."/>
            <person name="Lipzen A."/>
            <person name="Chen C."/>
            <person name="Yanf M."/>
            <person name="Daum C."/>
            <person name="Ng V."/>
            <person name="Clum A."/>
            <person name="Ohm R."/>
            <person name="Martin F."/>
            <person name="Silar P."/>
            <person name="Natvig D."/>
            <person name="Lalanne C."/>
            <person name="Gautier V."/>
            <person name="Ament-Velasquez S.L."/>
            <person name="Kruys A."/>
            <person name="Hutchinson M.I."/>
            <person name="Powell A.J."/>
            <person name="Barry K."/>
            <person name="Miller A.N."/>
            <person name="Grigoriev I.V."/>
            <person name="Debuchy R."/>
            <person name="Gladieux P."/>
            <person name="Thoren M.H."/>
            <person name="Johannesson H."/>
        </authorList>
    </citation>
    <scope>NUCLEOTIDE SEQUENCE</scope>
    <source>
        <strain evidence="2">CBS 103.79</strain>
    </source>
</reference>
<keyword evidence="3" id="KW-1185">Reference proteome</keyword>
<accession>A0AAN6RWJ4</accession>
<evidence type="ECO:0000259" key="1">
    <source>
        <dbReference type="PROSITE" id="PS50011"/>
    </source>
</evidence>
<organism evidence="2 3">
    <name type="scientific">Staphylotrichum tortipilum</name>
    <dbReference type="NCBI Taxonomy" id="2831512"/>
    <lineage>
        <taxon>Eukaryota</taxon>
        <taxon>Fungi</taxon>
        <taxon>Dikarya</taxon>
        <taxon>Ascomycota</taxon>
        <taxon>Pezizomycotina</taxon>
        <taxon>Sordariomycetes</taxon>
        <taxon>Sordariomycetidae</taxon>
        <taxon>Sordariales</taxon>
        <taxon>Chaetomiaceae</taxon>
        <taxon>Staphylotrichum</taxon>
    </lineage>
</organism>
<feature type="non-terminal residue" evidence="2">
    <location>
        <position position="485"/>
    </location>
</feature>
<gene>
    <name evidence="2" type="ORF">C8A05DRAFT_30028</name>
</gene>
<dbReference type="InterPro" id="IPR000719">
    <property type="entry name" value="Prot_kinase_dom"/>
</dbReference>
<dbReference type="GO" id="GO:0005524">
    <property type="term" value="F:ATP binding"/>
    <property type="evidence" value="ECO:0007669"/>
    <property type="project" value="InterPro"/>
</dbReference>
<name>A0AAN6RWJ4_9PEZI</name>
<dbReference type="InterPro" id="IPR053083">
    <property type="entry name" value="TF_kinase-domain_protein"/>
</dbReference>
<keyword evidence="2" id="KW-0418">Kinase</keyword>
<dbReference type="PANTHER" id="PTHR44305:SF24">
    <property type="entry name" value="TYROSINE-PROTEIN KINASE C03B1.5-RELATED"/>
    <property type="match status" value="1"/>
</dbReference>
<reference evidence="2" key="1">
    <citation type="journal article" date="2023" name="Mol. Phylogenet. Evol.">
        <title>Genome-scale phylogeny and comparative genomics of the fungal order Sordariales.</title>
        <authorList>
            <person name="Hensen N."/>
            <person name="Bonometti L."/>
            <person name="Westerberg I."/>
            <person name="Brannstrom I.O."/>
            <person name="Guillou S."/>
            <person name="Cros-Aarteil S."/>
            <person name="Calhoun S."/>
            <person name="Haridas S."/>
            <person name="Kuo A."/>
            <person name="Mondo S."/>
            <person name="Pangilinan J."/>
            <person name="Riley R."/>
            <person name="LaButti K."/>
            <person name="Andreopoulos B."/>
            <person name="Lipzen A."/>
            <person name="Chen C."/>
            <person name="Yan M."/>
            <person name="Daum C."/>
            <person name="Ng V."/>
            <person name="Clum A."/>
            <person name="Steindorff A."/>
            <person name="Ohm R.A."/>
            <person name="Martin F."/>
            <person name="Silar P."/>
            <person name="Natvig D.O."/>
            <person name="Lalanne C."/>
            <person name="Gautier V."/>
            <person name="Ament-Velasquez S.L."/>
            <person name="Kruys A."/>
            <person name="Hutchinson M.I."/>
            <person name="Powell A.J."/>
            <person name="Barry K."/>
            <person name="Miller A.N."/>
            <person name="Grigoriev I.V."/>
            <person name="Debuchy R."/>
            <person name="Gladieux P."/>
            <person name="Hiltunen Thoren M."/>
            <person name="Johannesson H."/>
        </authorList>
    </citation>
    <scope>NUCLEOTIDE SEQUENCE</scope>
    <source>
        <strain evidence="2">CBS 103.79</strain>
    </source>
</reference>
<dbReference type="PROSITE" id="PS50011">
    <property type="entry name" value="PROTEIN_KINASE_DOM"/>
    <property type="match status" value="1"/>
</dbReference>
<dbReference type="AlphaFoldDB" id="A0AAN6RWJ4"/>
<protein>
    <submittedName>
        <fullName evidence="2">Kinase-like domain-containing protein</fullName>
    </submittedName>
</protein>